<evidence type="ECO:0008006" key="4">
    <source>
        <dbReference type="Google" id="ProtNLM"/>
    </source>
</evidence>
<name>A0A5N5IJU4_9FLAO</name>
<gene>
    <name evidence="2" type="ORF">FOT42_017585</name>
</gene>
<evidence type="ECO:0000313" key="2">
    <source>
        <dbReference type="EMBL" id="KAB5483645.1"/>
    </source>
</evidence>
<keyword evidence="3" id="KW-1185">Reference proteome</keyword>
<protein>
    <recommendedName>
        <fullName evidence="4">General secretion pathway protein</fullName>
    </recommendedName>
</protein>
<dbReference type="RefSeq" id="WP_151891745.1">
    <property type="nucleotide sequence ID" value="NZ_VNIK02000020.1"/>
</dbReference>
<dbReference type="Proteomes" id="UP000319204">
    <property type="component" value="Unassembled WGS sequence"/>
</dbReference>
<reference evidence="2" key="1">
    <citation type="submission" date="2019-10" db="EMBL/GenBank/DDBJ databases">
        <title>Muricauda hadale sp. nov., a piezophilic bacterium isolated from hadopelagic water of the Mariana Trench.</title>
        <authorList>
            <person name="Wei Y."/>
        </authorList>
    </citation>
    <scope>NUCLEOTIDE SEQUENCE [LARGE SCALE GENOMIC DNA]</scope>
    <source>
        <strain evidence="2">MT-229</strain>
    </source>
</reference>
<keyword evidence="1" id="KW-0175">Coiled coil</keyword>
<evidence type="ECO:0000256" key="1">
    <source>
        <dbReference type="SAM" id="Coils"/>
    </source>
</evidence>
<dbReference type="OrthoDB" id="1343945at2"/>
<dbReference type="EMBL" id="VNIK02000020">
    <property type="protein sequence ID" value="KAB5483645.1"/>
    <property type="molecule type" value="Genomic_DNA"/>
</dbReference>
<comment type="caution">
    <text evidence="2">The sequence shown here is derived from an EMBL/GenBank/DDBJ whole genome shotgun (WGS) entry which is preliminary data.</text>
</comment>
<evidence type="ECO:0000313" key="3">
    <source>
        <dbReference type="Proteomes" id="UP000319204"/>
    </source>
</evidence>
<proteinExistence type="predicted"/>
<feature type="coiled-coil region" evidence="1">
    <location>
        <begin position="34"/>
        <end position="61"/>
    </location>
</feature>
<accession>A0A5N5IJU4</accession>
<sequence length="172" mass="19976">MSKILKNKVFALLVSFMLVLMLSYALAISKTIQMRKEYHDLEKEQQQYNNLSQQLLLLHKKEAYLDSILQSLNLDNTSIENNLLRVVNQEAERNHLKVINFDPPHVHEMAGTQSKTFNFVLRGTFIDILKAVHSIEMQSSFGEVVHLNLVKQKNYRTGQDFLEATVFIQKLE</sequence>
<organism evidence="2 3">
    <name type="scientific">Flagellimonas hadalis</name>
    <dbReference type="NCBI Taxonomy" id="2597517"/>
    <lineage>
        <taxon>Bacteria</taxon>
        <taxon>Pseudomonadati</taxon>
        <taxon>Bacteroidota</taxon>
        <taxon>Flavobacteriia</taxon>
        <taxon>Flavobacteriales</taxon>
        <taxon>Flavobacteriaceae</taxon>
        <taxon>Flagellimonas</taxon>
    </lineage>
</organism>
<dbReference type="AlphaFoldDB" id="A0A5N5IJU4"/>